<protein>
    <submittedName>
        <fullName evidence="3">Uncharacterized protein</fullName>
    </submittedName>
</protein>
<keyword evidence="4" id="KW-1185">Reference proteome</keyword>
<dbReference type="EMBL" id="JARJCN010000065">
    <property type="protein sequence ID" value="KAJ7078549.1"/>
    <property type="molecule type" value="Genomic_DNA"/>
</dbReference>
<gene>
    <name evidence="3" type="ORF">B0H15DRAFT_954448</name>
</gene>
<feature type="chain" id="PRO_5042269660" evidence="2">
    <location>
        <begin position="18"/>
        <end position="94"/>
    </location>
</feature>
<proteinExistence type="predicted"/>
<evidence type="ECO:0000313" key="3">
    <source>
        <dbReference type="EMBL" id="KAJ7078549.1"/>
    </source>
</evidence>
<evidence type="ECO:0000256" key="1">
    <source>
        <dbReference type="SAM" id="MobiDB-lite"/>
    </source>
</evidence>
<keyword evidence="2" id="KW-0732">Signal</keyword>
<name>A0AAD6TTA2_9AGAR</name>
<accession>A0AAD6TTA2</accession>
<evidence type="ECO:0000256" key="2">
    <source>
        <dbReference type="SAM" id="SignalP"/>
    </source>
</evidence>
<feature type="signal peptide" evidence="2">
    <location>
        <begin position="1"/>
        <end position="17"/>
    </location>
</feature>
<dbReference type="Proteomes" id="UP001222325">
    <property type="component" value="Unassembled WGS sequence"/>
</dbReference>
<comment type="caution">
    <text evidence="3">The sequence shown here is derived from an EMBL/GenBank/DDBJ whole genome shotgun (WGS) entry which is preliminary data.</text>
</comment>
<feature type="region of interest" description="Disordered" evidence="1">
    <location>
        <begin position="36"/>
        <end position="56"/>
    </location>
</feature>
<evidence type="ECO:0000313" key="4">
    <source>
        <dbReference type="Proteomes" id="UP001222325"/>
    </source>
</evidence>
<dbReference type="AlphaFoldDB" id="A0AAD6TTA2"/>
<sequence>MIIAALLLSTSVVSSDAQPAHLKPAAIAAIAASCAQRRTPPPRNRRLTPPAERAQTVAERVRRLERVTPQFPVYRDTSCVPLRDQPCNAYYPKF</sequence>
<organism evidence="3 4">
    <name type="scientific">Mycena belliarum</name>
    <dbReference type="NCBI Taxonomy" id="1033014"/>
    <lineage>
        <taxon>Eukaryota</taxon>
        <taxon>Fungi</taxon>
        <taxon>Dikarya</taxon>
        <taxon>Basidiomycota</taxon>
        <taxon>Agaricomycotina</taxon>
        <taxon>Agaricomycetes</taxon>
        <taxon>Agaricomycetidae</taxon>
        <taxon>Agaricales</taxon>
        <taxon>Marasmiineae</taxon>
        <taxon>Mycenaceae</taxon>
        <taxon>Mycena</taxon>
    </lineage>
</organism>
<reference evidence="3" key="1">
    <citation type="submission" date="2023-03" db="EMBL/GenBank/DDBJ databases">
        <title>Massive genome expansion in bonnet fungi (Mycena s.s.) driven by repeated elements and novel gene families across ecological guilds.</title>
        <authorList>
            <consortium name="Lawrence Berkeley National Laboratory"/>
            <person name="Harder C.B."/>
            <person name="Miyauchi S."/>
            <person name="Viragh M."/>
            <person name="Kuo A."/>
            <person name="Thoen E."/>
            <person name="Andreopoulos B."/>
            <person name="Lu D."/>
            <person name="Skrede I."/>
            <person name="Drula E."/>
            <person name="Henrissat B."/>
            <person name="Morin E."/>
            <person name="Kohler A."/>
            <person name="Barry K."/>
            <person name="LaButti K."/>
            <person name="Morin E."/>
            <person name="Salamov A."/>
            <person name="Lipzen A."/>
            <person name="Mereny Z."/>
            <person name="Hegedus B."/>
            <person name="Baldrian P."/>
            <person name="Stursova M."/>
            <person name="Weitz H."/>
            <person name="Taylor A."/>
            <person name="Grigoriev I.V."/>
            <person name="Nagy L.G."/>
            <person name="Martin F."/>
            <person name="Kauserud H."/>
        </authorList>
    </citation>
    <scope>NUCLEOTIDE SEQUENCE</scope>
    <source>
        <strain evidence="3">CBHHK173m</strain>
    </source>
</reference>